<name>A0A7I7Y575_9MYCO</name>
<dbReference type="InterPro" id="IPR006530">
    <property type="entry name" value="YD"/>
</dbReference>
<reference evidence="3" key="1">
    <citation type="journal article" date="2019" name="Emerg. Microbes Infect.">
        <title>Comprehensive subspecies identification of 175 nontuberculous mycobacteria species based on 7547 genomic profiles.</title>
        <authorList>
            <person name="Matsumoto Y."/>
            <person name="Kinjo T."/>
            <person name="Motooka D."/>
            <person name="Nabeya D."/>
            <person name="Jung N."/>
            <person name="Uechi K."/>
            <person name="Horii T."/>
            <person name="Iida T."/>
            <person name="Fujita J."/>
            <person name="Nakamura S."/>
        </authorList>
    </citation>
    <scope>NUCLEOTIDE SEQUENCE [LARGE SCALE GENOMIC DNA]</scope>
    <source>
        <strain evidence="3">JCM 13671</strain>
    </source>
</reference>
<keyword evidence="4" id="KW-1185">Reference proteome</keyword>
<reference evidence="3" key="2">
    <citation type="submission" date="2020-02" db="EMBL/GenBank/DDBJ databases">
        <authorList>
            <person name="Matsumoto Y."/>
            <person name="Motooka D."/>
            <person name="Nakamura S."/>
        </authorList>
    </citation>
    <scope>NUCLEOTIDE SEQUENCE</scope>
    <source>
        <strain evidence="3">JCM 13671</strain>
    </source>
</reference>
<dbReference type="Gene3D" id="2.180.10.10">
    <property type="entry name" value="RHS repeat-associated core"/>
    <property type="match status" value="1"/>
</dbReference>
<protein>
    <recommendedName>
        <fullName evidence="2">Teneurin-like YD-shell domain-containing protein</fullName>
    </recommendedName>
</protein>
<dbReference type="PANTHER" id="PTHR32305">
    <property type="match status" value="1"/>
</dbReference>
<sequence>MGPLAGAAYQYDDDDQLTSVSSGGHATPLGIPARFDVDPTGRLTGRTLPDGTHETFIFDGSDNLSVDGRWQYQGVLLTDDDRSRYGYDRAGRLTTVSTRRLSRKPEVWHYTWDAWDRLRSVRTPDGQTFEYSYDPLGRRVSKRGSDGGVTEFTWSGTRLVEQVSVDSEARRSVQSWAYLPGELSPQIQVNQDDVDREFFALVTDQVGAPVAMLDPRTGSIAGRSRATVWGTTTWTGAETPWRFPGQYYDEETGLHYNFHRYYHPGVGRYISPDPLGLAPAPNPYSYPVNPTGWVDPLGLNPCQGGPPDVPGPPRTFTPQGVAHSFDRHAHEWYGLPEESMSRKLLPEWQELVERAAQSRKVVEWDAKGLPTYAHLAQVPSPDGTFQFLLVQFNKETGHFVTAFRPNETQLHRFTTLWKTR</sequence>
<dbReference type="InterPro" id="IPR056823">
    <property type="entry name" value="TEN-like_YD-shell"/>
</dbReference>
<dbReference type="EMBL" id="AP022612">
    <property type="protein sequence ID" value="BBZ36826.1"/>
    <property type="molecule type" value="Genomic_DNA"/>
</dbReference>
<dbReference type="AlphaFoldDB" id="A0A7I7Y575"/>
<evidence type="ECO:0000313" key="3">
    <source>
        <dbReference type="EMBL" id="BBZ36826.1"/>
    </source>
</evidence>
<dbReference type="OrthoDB" id="9765204at2"/>
<evidence type="ECO:0000313" key="4">
    <source>
        <dbReference type="Proteomes" id="UP000466931"/>
    </source>
</evidence>
<gene>
    <name evidence="3" type="ORF">MCNF_54310</name>
</gene>
<keyword evidence="1" id="KW-0677">Repeat</keyword>
<dbReference type="Proteomes" id="UP000466931">
    <property type="component" value="Chromosome"/>
</dbReference>
<accession>A0A7I7Y575</accession>
<proteinExistence type="predicted"/>
<dbReference type="Pfam" id="PF25023">
    <property type="entry name" value="TEN_YD-shell"/>
    <property type="match status" value="1"/>
</dbReference>
<organism evidence="3 4">
    <name type="scientific">Mycolicibacterium confluentis</name>
    <dbReference type="NCBI Taxonomy" id="28047"/>
    <lineage>
        <taxon>Bacteria</taxon>
        <taxon>Bacillati</taxon>
        <taxon>Actinomycetota</taxon>
        <taxon>Actinomycetes</taxon>
        <taxon>Mycobacteriales</taxon>
        <taxon>Mycobacteriaceae</taxon>
        <taxon>Mycolicibacterium</taxon>
    </lineage>
</organism>
<evidence type="ECO:0000259" key="2">
    <source>
        <dbReference type="Pfam" id="PF25023"/>
    </source>
</evidence>
<dbReference type="PANTHER" id="PTHR32305:SF15">
    <property type="entry name" value="PROTEIN RHSA-RELATED"/>
    <property type="match status" value="1"/>
</dbReference>
<dbReference type="InterPro" id="IPR022385">
    <property type="entry name" value="Rhs_assc_core"/>
</dbReference>
<feature type="domain" description="Teneurin-like YD-shell" evidence="2">
    <location>
        <begin position="8"/>
        <end position="273"/>
    </location>
</feature>
<dbReference type="RefSeq" id="WP_085154406.1">
    <property type="nucleotide sequence ID" value="NZ_AP022612.1"/>
</dbReference>
<dbReference type="PRINTS" id="PR00394">
    <property type="entry name" value="RHSPROTEIN"/>
</dbReference>
<dbReference type="InterPro" id="IPR050708">
    <property type="entry name" value="T6SS_VgrG/RHS"/>
</dbReference>
<evidence type="ECO:0000256" key="1">
    <source>
        <dbReference type="ARBA" id="ARBA00022737"/>
    </source>
</evidence>
<dbReference type="NCBIfam" id="TIGR01643">
    <property type="entry name" value="YD_repeat_2x"/>
    <property type="match status" value="2"/>
</dbReference>
<dbReference type="NCBIfam" id="TIGR03696">
    <property type="entry name" value="Rhs_assc_core"/>
    <property type="match status" value="1"/>
</dbReference>